<reference evidence="2" key="1">
    <citation type="submission" date="2019-12" db="EMBL/GenBank/DDBJ databases">
        <title>Genome sequencing and annotation of Brassica cretica.</title>
        <authorList>
            <person name="Studholme D.J."/>
            <person name="Sarris P."/>
        </authorList>
    </citation>
    <scope>NUCLEOTIDE SEQUENCE</scope>
    <source>
        <strain evidence="2">PFS-109/04</strain>
        <tissue evidence="2">Leaf</tissue>
    </source>
</reference>
<accession>A0A8S9QXC9</accession>
<feature type="region of interest" description="Disordered" evidence="1">
    <location>
        <begin position="1"/>
        <end position="55"/>
    </location>
</feature>
<feature type="compositionally biased region" description="Polar residues" evidence="1">
    <location>
        <begin position="21"/>
        <end position="30"/>
    </location>
</feature>
<dbReference type="EMBL" id="QGKX02000996">
    <property type="protein sequence ID" value="KAF3557656.1"/>
    <property type="molecule type" value="Genomic_DNA"/>
</dbReference>
<evidence type="ECO:0000256" key="1">
    <source>
        <dbReference type="SAM" id="MobiDB-lite"/>
    </source>
</evidence>
<dbReference type="Proteomes" id="UP000712600">
    <property type="component" value="Unassembled WGS sequence"/>
</dbReference>
<dbReference type="AlphaFoldDB" id="A0A8S9QXC9"/>
<gene>
    <name evidence="2" type="ORF">F2Q69_00017504</name>
</gene>
<name>A0A8S9QXC9_BRACR</name>
<proteinExistence type="predicted"/>
<protein>
    <submittedName>
        <fullName evidence="2">Uncharacterized protein</fullName>
    </submittedName>
</protein>
<sequence length="79" mass="8921">MKRSPMKSLARKESSELNIDLTASSSSHKTQLYPPTKRPASRNLPIPPRKTRPKTYTENISLSLVMRGGDESVKRSPKR</sequence>
<evidence type="ECO:0000313" key="3">
    <source>
        <dbReference type="Proteomes" id="UP000712600"/>
    </source>
</evidence>
<evidence type="ECO:0000313" key="2">
    <source>
        <dbReference type="EMBL" id="KAF3557656.1"/>
    </source>
</evidence>
<comment type="caution">
    <text evidence="2">The sequence shown here is derived from an EMBL/GenBank/DDBJ whole genome shotgun (WGS) entry which is preliminary data.</text>
</comment>
<organism evidence="2 3">
    <name type="scientific">Brassica cretica</name>
    <name type="common">Mustard</name>
    <dbReference type="NCBI Taxonomy" id="69181"/>
    <lineage>
        <taxon>Eukaryota</taxon>
        <taxon>Viridiplantae</taxon>
        <taxon>Streptophyta</taxon>
        <taxon>Embryophyta</taxon>
        <taxon>Tracheophyta</taxon>
        <taxon>Spermatophyta</taxon>
        <taxon>Magnoliopsida</taxon>
        <taxon>eudicotyledons</taxon>
        <taxon>Gunneridae</taxon>
        <taxon>Pentapetalae</taxon>
        <taxon>rosids</taxon>
        <taxon>malvids</taxon>
        <taxon>Brassicales</taxon>
        <taxon>Brassicaceae</taxon>
        <taxon>Brassiceae</taxon>
        <taxon>Brassica</taxon>
    </lineage>
</organism>